<comment type="caution">
    <text evidence="15">The sequence shown here is derived from an EMBL/GenBank/DDBJ whole genome shotgun (WGS) entry which is preliminary data.</text>
</comment>
<comment type="pathway">
    <text evidence="8">Amino-acid metabolism; tryptophan metabolism.</text>
</comment>
<dbReference type="GO" id="GO:0046949">
    <property type="term" value="P:fatty-acyl-CoA biosynthetic process"/>
    <property type="evidence" value="ECO:0007669"/>
    <property type="project" value="TreeGrafter"/>
</dbReference>
<dbReference type="FunFam" id="1.20.140.10:FF:000006">
    <property type="entry name" value="Glutaryl-CoA dehydrogenase, mitochondrial"/>
    <property type="match status" value="1"/>
</dbReference>
<reference evidence="15 16" key="1">
    <citation type="submission" date="2016-10" db="EMBL/GenBank/DDBJ databases">
        <title>Alkaliphiles isolated from bioreactors.</title>
        <authorList>
            <person name="Salah Z."/>
            <person name="Rout S.P."/>
            <person name="Humphreys P.N."/>
        </authorList>
    </citation>
    <scope>NUCLEOTIDE SEQUENCE [LARGE SCALE GENOMIC DNA]</scope>
    <source>
        <strain evidence="15 16">ZS02</strain>
    </source>
</reference>
<keyword evidence="4 11" id="KW-0274">FAD</keyword>
<dbReference type="AlphaFoldDB" id="A0A1R1I4F1"/>
<dbReference type="SUPFAM" id="SSF56645">
    <property type="entry name" value="Acyl-CoA dehydrogenase NM domain-like"/>
    <property type="match status" value="1"/>
</dbReference>
<evidence type="ECO:0000256" key="5">
    <source>
        <dbReference type="ARBA" id="ARBA00022946"/>
    </source>
</evidence>
<organism evidence="15 16">
    <name type="scientific">Azonexus hydrophilus</name>
    <dbReference type="NCBI Taxonomy" id="418702"/>
    <lineage>
        <taxon>Bacteria</taxon>
        <taxon>Pseudomonadati</taxon>
        <taxon>Pseudomonadota</taxon>
        <taxon>Betaproteobacteria</taxon>
        <taxon>Rhodocyclales</taxon>
        <taxon>Azonexaceae</taxon>
        <taxon>Azonexus</taxon>
    </lineage>
</organism>
<dbReference type="EMBL" id="MTHD01000003">
    <property type="protein sequence ID" value="OMG53621.1"/>
    <property type="molecule type" value="Genomic_DNA"/>
</dbReference>
<evidence type="ECO:0000256" key="7">
    <source>
        <dbReference type="ARBA" id="ARBA00037899"/>
    </source>
</evidence>
<dbReference type="InterPro" id="IPR046373">
    <property type="entry name" value="Acyl-CoA_Oxase/DH_mid-dom_sf"/>
</dbReference>
<feature type="domain" description="Acyl-CoA oxidase/dehydrogenase middle" evidence="13">
    <location>
        <begin position="135"/>
        <end position="226"/>
    </location>
</feature>
<evidence type="ECO:0000256" key="4">
    <source>
        <dbReference type="ARBA" id="ARBA00022827"/>
    </source>
</evidence>
<dbReference type="STRING" id="418702.BJN45_09280"/>
<keyword evidence="16" id="KW-1185">Reference proteome</keyword>
<evidence type="ECO:0000256" key="10">
    <source>
        <dbReference type="ARBA" id="ARBA00049493"/>
    </source>
</evidence>
<dbReference type="InterPro" id="IPR013786">
    <property type="entry name" value="AcylCoA_DH/ox_N"/>
</dbReference>
<evidence type="ECO:0000256" key="6">
    <source>
        <dbReference type="ARBA" id="ARBA00023002"/>
    </source>
</evidence>
<dbReference type="PANTHER" id="PTHR42807:SF1">
    <property type="entry name" value="GLUTARYL-COA DEHYDROGENASE, MITOCHONDRIAL"/>
    <property type="match status" value="1"/>
</dbReference>
<dbReference type="GO" id="GO:0004361">
    <property type="term" value="F:glutaryl-CoA dehydrogenase activity"/>
    <property type="evidence" value="ECO:0007669"/>
    <property type="project" value="UniProtKB-EC"/>
</dbReference>
<keyword evidence="6 11" id="KW-0560">Oxidoreductase</keyword>
<evidence type="ECO:0000256" key="1">
    <source>
        <dbReference type="ARBA" id="ARBA00001974"/>
    </source>
</evidence>
<dbReference type="OrthoDB" id="9770681at2"/>
<protein>
    <recommendedName>
        <fullName evidence="9">glutaryl-CoA dehydrogenase (ETF)</fullName>
        <ecNumber evidence="9">1.3.8.6</ecNumber>
    </recommendedName>
</protein>
<dbReference type="PROSITE" id="PS00073">
    <property type="entry name" value="ACYL_COA_DH_2"/>
    <property type="match status" value="1"/>
</dbReference>
<dbReference type="GO" id="GO:0033539">
    <property type="term" value="P:fatty acid beta-oxidation using acyl-CoA dehydrogenase"/>
    <property type="evidence" value="ECO:0007669"/>
    <property type="project" value="TreeGrafter"/>
</dbReference>
<dbReference type="SUPFAM" id="SSF47203">
    <property type="entry name" value="Acyl-CoA dehydrogenase C-terminal domain-like"/>
    <property type="match status" value="1"/>
</dbReference>
<dbReference type="PROSITE" id="PS00072">
    <property type="entry name" value="ACYL_COA_DH_1"/>
    <property type="match status" value="1"/>
</dbReference>
<dbReference type="InterPro" id="IPR037069">
    <property type="entry name" value="AcylCoA_DH/ox_N_sf"/>
</dbReference>
<evidence type="ECO:0000256" key="11">
    <source>
        <dbReference type="RuleBase" id="RU362125"/>
    </source>
</evidence>
<dbReference type="InterPro" id="IPR006091">
    <property type="entry name" value="Acyl-CoA_Oxase/DH_mid-dom"/>
</dbReference>
<dbReference type="InterPro" id="IPR036250">
    <property type="entry name" value="AcylCo_DH-like_C"/>
</dbReference>
<proteinExistence type="inferred from homology"/>
<evidence type="ECO:0000256" key="9">
    <source>
        <dbReference type="ARBA" id="ARBA00039033"/>
    </source>
</evidence>
<keyword evidence="3 11" id="KW-0285">Flavoprotein</keyword>
<dbReference type="InterPro" id="IPR009100">
    <property type="entry name" value="AcylCoA_DH/oxidase_NM_dom_sf"/>
</dbReference>
<evidence type="ECO:0000259" key="13">
    <source>
        <dbReference type="Pfam" id="PF02770"/>
    </source>
</evidence>
<evidence type="ECO:0000313" key="15">
    <source>
        <dbReference type="EMBL" id="OMG53621.1"/>
    </source>
</evidence>
<dbReference type="EC" id="1.3.8.6" evidence="9"/>
<evidence type="ECO:0000259" key="14">
    <source>
        <dbReference type="Pfam" id="PF02771"/>
    </source>
</evidence>
<feature type="domain" description="Acyl-CoA dehydrogenase/oxidase C-terminal" evidence="12">
    <location>
        <begin position="243"/>
        <end position="384"/>
    </location>
</feature>
<dbReference type="Proteomes" id="UP000187526">
    <property type="component" value="Unassembled WGS sequence"/>
</dbReference>
<gene>
    <name evidence="15" type="ORF">BJN45_09280</name>
</gene>
<dbReference type="Pfam" id="PF02770">
    <property type="entry name" value="Acyl-CoA_dh_M"/>
    <property type="match status" value="1"/>
</dbReference>
<comment type="catalytic activity">
    <reaction evidence="10">
        <text>glutaryl-CoA + oxidized [electron-transfer flavoprotein] + 2 H(+) = (2E)-butenoyl-CoA + reduced [electron-transfer flavoprotein] + CO2</text>
        <dbReference type="Rhea" id="RHEA:13389"/>
        <dbReference type="Rhea" id="RHEA-COMP:10685"/>
        <dbReference type="Rhea" id="RHEA-COMP:10686"/>
        <dbReference type="ChEBI" id="CHEBI:15378"/>
        <dbReference type="ChEBI" id="CHEBI:16526"/>
        <dbReference type="ChEBI" id="CHEBI:57332"/>
        <dbReference type="ChEBI" id="CHEBI:57378"/>
        <dbReference type="ChEBI" id="CHEBI:57692"/>
        <dbReference type="ChEBI" id="CHEBI:58307"/>
        <dbReference type="EC" id="1.3.8.6"/>
    </reaction>
</comment>
<dbReference type="Gene3D" id="2.40.110.10">
    <property type="entry name" value="Butyryl-CoA Dehydrogenase, subunit A, domain 2"/>
    <property type="match status" value="1"/>
</dbReference>
<dbReference type="InterPro" id="IPR052033">
    <property type="entry name" value="Glutaryl-CoA_DH_mitochondrial"/>
</dbReference>
<comment type="similarity">
    <text evidence="2 11">Belongs to the acyl-CoA dehydrogenase family.</text>
</comment>
<comment type="pathway">
    <text evidence="7">Amino-acid metabolism; lysine degradation.</text>
</comment>
<dbReference type="Pfam" id="PF00441">
    <property type="entry name" value="Acyl-CoA_dh_1"/>
    <property type="match status" value="1"/>
</dbReference>
<dbReference type="Pfam" id="PF02771">
    <property type="entry name" value="Acyl-CoA_dh_N"/>
    <property type="match status" value="1"/>
</dbReference>
<feature type="domain" description="Acyl-CoA dehydrogenase/oxidase N-terminal" evidence="14">
    <location>
        <begin position="21"/>
        <end position="131"/>
    </location>
</feature>
<dbReference type="FunFam" id="1.10.540.10:FF:000003">
    <property type="entry name" value="glutaryl-CoA dehydrogenase, mitochondrial"/>
    <property type="match status" value="1"/>
</dbReference>
<keyword evidence="5" id="KW-0809">Transit peptide</keyword>
<dbReference type="Gene3D" id="1.20.140.10">
    <property type="entry name" value="Butyryl-CoA Dehydrogenase, subunit A, domain 3"/>
    <property type="match status" value="1"/>
</dbReference>
<accession>A0A1R1I4F1</accession>
<sequence length="390" mass="42217">MAKASFNWEDPLLLDSQLAADERQVRNAARAFAQKALAPRVRDAFRNEHTDPAIFREMGEMGLLGATLPPQYGGAGLNYVSYGLIAREVEYVDSGYRSMLSVQSSLVMLPIFAFGSEAQKQKYLPGLGRGELIGCFGLTEPDSGSDPGSLATRARAVPGGWKLSGSKMWITNAPIADVFVVWAKDDENVIRGFILDRGMPGLSAPVIHGKVGLRASVTGEIVMDEVFVPSENRLEVAGLKGPFTCLNAARYGIAWGALGAAEACWHTARQYTLDRKQFDRPLAANQLVQKKLADMQTEITLGIQGVLRLGRMMDDGSATPEIVSMMKRNSCGKALDIARTARDMLGGNGISDEYGVIRHVVNLEVVNTYEGTHDIHALILGRAITGISAF</sequence>
<evidence type="ECO:0000256" key="8">
    <source>
        <dbReference type="ARBA" id="ARBA00037927"/>
    </source>
</evidence>
<dbReference type="GO" id="GO:0050660">
    <property type="term" value="F:flavin adenine dinucleotide binding"/>
    <property type="evidence" value="ECO:0007669"/>
    <property type="project" value="InterPro"/>
</dbReference>
<dbReference type="InterPro" id="IPR009075">
    <property type="entry name" value="AcylCo_DH/oxidase_C"/>
</dbReference>
<dbReference type="Gene3D" id="1.10.540.10">
    <property type="entry name" value="Acyl-CoA dehydrogenase/oxidase, N-terminal domain"/>
    <property type="match status" value="1"/>
</dbReference>
<dbReference type="InterPro" id="IPR006089">
    <property type="entry name" value="Acyl-CoA_DH_CS"/>
</dbReference>
<dbReference type="PANTHER" id="PTHR42807">
    <property type="entry name" value="GLUTARYL-COA DEHYDROGENASE, MITOCHONDRIAL"/>
    <property type="match status" value="1"/>
</dbReference>
<dbReference type="GO" id="GO:0000062">
    <property type="term" value="F:fatty-acyl-CoA binding"/>
    <property type="evidence" value="ECO:0007669"/>
    <property type="project" value="TreeGrafter"/>
</dbReference>
<name>A0A1R1I4F1_9RHOO</name>
<evidence type="ECO:0000256" key="2">
    <source>
        <dbReference type="ARBA" id="ARBA00009347"/>
    </source>
</evidence>
<evidence type="ECO:0000313" key="16">
    <source>
        <dbReference type="Proteomes" id="UP000187526"/>
    </source>
</evidence>
<evidence type="ECO:0000259" key="12">
    <source>
        <dbReference type="Pfam" id="PF00441"/>
    </source>
</evidence>
<comment type="cofactor">
    <cofactor evidence="1 11">
        <name>FAD</name>
        <dbReference type="ChEBI" id="CHEBI:57692"/>
    </cofactor>
</comment>
<evidence type="ECO:0000256" key="3">
    <source>
        <dbReference type="ARBA" id="ARBA00022630"/>
    </source>
</evidence>
<dbReference type="RefSeq" id="WP_076094489.1">
    <property type="nucleotide sequence ID" value="NZ_MTHD01000003.1"/>
</dbReference>
<dbReference type="CDD" id="cd01151">
    <property type="entry name" value="GCD"/>
    <property type="match status" value="1"/>
</dbReference>